<dbReference type="Pfam" id="PF17776">
    <property type="entry name" value="NLRC4_HD2"/>
    <property type="match status" value="1"/>
</dbReference>
<evidence type="ECO:0000313" key="8">
    <source>
        <dbReference type="Proteomes" id="UP001652580"/>
    </source>
</evidence>
<evidence type="ECO:0000259" key="6">
    <source>
        <dbReference type="PROSITE" id="PS50824"/>
    </source>
</evidence>
<dbReference type="GeneID" id="103014455"/>
<accession>A0A383ZK98</accession>
<dbReference type="GO" id="GO:0050727">
    <property type="term" value="P:regulation of inflammatory response"/>
    <property type="evidence" value="ECO:0007669"/>
    <property type="project" value="TreeGrafter"/>
</dbReference>
<dbReference type="Gene3D" id="3.40.50.300">
    <property type="entry name" value="P-loop containing nucleotide triphosphate hydrolases"/>
    <property type="match status" value="1"/>
</dbReference>
<dbReference type="RefSeq" id="XP_007175570.2">
    <property type="nucleotide sequence ID" value="XM_007175508.2"/>
</dbReference>
<keyword evidence="2" id="KW-0433">Leucine-rich repeat</keyword>
<evidence type="ECO:0000256" key="4">
    <source>
        <dbReference type="ARBA" id="ARBA00022741"/>
    </source>
</evidence>
<dbReference type="Pfam" id="PF17779">
    <property type="entry name" value="WHD_NOD2"/>
    <property type="match status" value="1"/>
</dbReference>
<dbReference type="SUPFAM" id="SSF52047">
    <property type="entry name" value="RNI-like"/>
    <property type="match status" value="1"/>
</dbReference>
<dbReference type="InterPro" id="IPR032675">
    <property type="entry name" value="LRR_dom_sf"/>
</dbReference>
<dbReference type="Pfam" id="PF13516">
    <property type="entry name" value="LRR_6"/>
    <property type="match status" value="3"/>
</dbReference>
<feature type="domain" description="Pyrin" evidence="6">
    <location>
        <begin position="27"/>
        <end position="127"/>
    </location>
</feature>
<dbReference type="Pfam" id="PF05729">
    <property type="entry name" value="NACHT"/>
    <property type="match status" value="1"/>
</dbReference>
<dbReference type="KEGG" id="bacu:103014455"/>
<comment type="similarity">
    <text evidence="1">Belongs to the NLRP family.</text>
</comment>
<dbReference type="Proteomes" id="UP001652580">
    <property type="component" value="Chromosome 19"/>
</dbReference>
<proteinExistence type="inferred from homology"/>
<dbReference type="Gene3D" id="1.10.533.10">
    <property type="entry name" value="Death Domain, Fas"/>
    <property type="match status" value="1"/>
</dbReference>
<dbReference type="InterPro" id="IPR007111">
    <property type="entry name" value="NACHT_NTPase"/>
</dbReference>
<keyword evidence="4" id="KW-0547">Nucleotide-binding</keyword>
<dbReference type="SMART" id="SM00368">
    <property type="entry name" value="LRR_RI"/>
    <property type="match status" value="10"/>
</dbReference>
<keyword evidence="8" id="KW-1185">Reference proteome</keyword>
<reference evidence="9" key="1">
    <citation type="submission" date="2025-08" db="UniProtKB">
        <authorList>
            <consortium name="RefSeq"/>
        </authorList>
    </citation>
    <scope>IDENTIFICATION</scope>
</reference>
<feature type="domain" description="NACHT" evidence="7">
    <location>
        <begin position="204"/>
        <end position="335"/>
    </location>
</feature>
<organism evidence="8 9">
    <name type="scientific">Balaenoptera acutorostrata</name>
    <name type="common">Common minke whale</name>
    <name type="synonym">Balaena rostrata</name>
    <dbReference type="NCBI Taxonomy" id="9767"/>
    <lineage>
        <taxon>Eukaryota</taxon>
        <taxon>Metazoa</taxon>
        <taxon>Chordata</taxon>
        <taxon>Craniata</taxon>
        <taxon>Vertebrata</taxon>
        <taxon>Euteleostomi</taxon>
        <taxon>Mammalia</taxon>
        <taxon>Eutheria</taxon>
        <taxon>Laurasiatheria</taxon>
        <taxon>Artiodactyla</taxon>
        <taxon>Whippomorpha</taxon>
        <taxon>Cetacea</taxon>
        <taxon>Mysticeti</taxon>
        <taxon>Balaenopteridae</taxon>
        <taxon>Balaenoptera</taxon>
    </lineage>
</organism>
<dbReference type="SUPFAM" id="SSF52540">
    <property type="entry name" value="P-loop containing nucleoside triphosphate hydrolases"/>
    <property type="match status" value="1"/>
</dbReference>
<dbReference type="PANTHER" id="PTHR45690">
    <property type="entry name" value="NACHT, LRR AND PYD DOMAINS-CONTAINING PROTEIN 12"/>
    <property type="match status" value="1"/>
</dbReference>
<dbReference type="InterPro" id="IPR050637">
    <property type="entry name" value="NLRP_innate_immun_reg"/>
</dbReference>
<dbReference type="PROSITE" id="PS50837">
    <property type="entry name" value="NACHT"/>
    <property type="match status" value="1"/>
</dbReference>
<dbReference type="CTD" id="126204"/>
<dbReference type="STRING" id="310752.A0A383ZK98"/>
<dbReference type="InterPro" id="IPR011029">
    <property type="entry name" value="DEATH-like_dom_sf"/>
</dbReference>
<dbReference type="InterPro" id="IPR041267">
    <property type="entry name" value="NLRP_HD2"/>
</dbReference>
<evidence type="ECO:0000256" key="3">
    <source>
        <dbReference type="ARBA" id="ARBA00022737"/>
    </source>
</evidence>
<dbReference type="SMART" id="SM01289">
    <property type="entry name" value="PYRIN"/>
    <property type="match status" value="1"/>
</dbReference>
<sequence>MSVQCFSRHWWYSLGQASWKPCVLGQMTSSPSVFVDDSSSDKLLSHLMGLDRYQLEDFKLCVQSPQLLPENVQKISWANLKAISPTNLLCLLKEHLSVRQIWDVTLRIFEHMKLTSLCEQMRAEMNEMAQIWGPQDPNQEEPEMLEEETAHRRRYREKMRMKILVLWDNIPWPDDHIYLHSTVEQEHRLLRSLLRPNRAGAQPLPIVLEGLAGVGKTTLAMKVMLHWAEGILFQHQFSYVFYISCHKVGEIVNTTFAGLLSRDWPDSQVPIEEFRSHPERLLFVIDGFEEMTVSSNLYESPPCTDWYQQLPVARILLHLLRKELVPTATLLITTRDYGNRDLKNLLVNPCFVVVSGFTEGDREEYFIKFFGDLDKANKILNWIRKMETLFDSCSAPLVCWTVCSSLKWQMASNPSFRLATQTTTSIYAYFFCSLFAMAEVSLSDQSLPEQWRALCCLAAEGMWFSNFTFAKEVMEQGHLEASFIDSLLRLNILRKVSDCEECISFTHQGFQAFLGAMFYVLWGTRGSLGGPPKHQEMRVLLNDAFANTNFYWHQMALFFFGLLNTDLARELEDTLRCEMSPRVMDELLDWAEGLEKYDAVSVHFEFLQFFQCLCETQDENFIRQILNHLLEADLDIHGYQHLQVSSFCLKHCQNLRKLRLSVSGPILEMKLTSALETLETGVVDFRKHQWEDICSVFCNGNMRELDLSNSKLNTSSMKELSYKLRNPRCKLQKLTCKSMSPVKILKELVIVLHGNHKLTHLDLSSNNLGITVSKMIFRTLRHSACNLKYLCLEKCNLLAAHCEDLALLLISTQGMTRLCLGINQLQDDGVRLLCASLTHPECVLERLVLWSCQLGAPSCRYLSDALLQNKSLTHLNLRKNNLGDEGVKFLCEALSRPDCNLQNLNLSDCSFTVEGCRELTDALKYNHNVKILDVGKNDVQDDGVRELCRILKCPSCALETLGLEKCNLTPDCCWPLSSVLRSSKSLVNLNLLGNDLGPEGVNTLWTSLKKSTCKLRKLG</sequence>
<dbReference type="PROSITE" id="PS50824">
    <property type="entry name" value="DAPIN"/>
    <property type="match status" value="1"/>
</dbReference>
<dbReference type="FunCoup" id="A0A383ZK98">
    <property type="interactions" value="1"/>
</dbReference>
<evidence type="ECO:0000256" key="1">
    <source>
        <dbReference type="ARBA" id="ARBA00008665"/>
    </source>
</evidence>
<dbReference type="CDD" id="cd08320">
    <property type="entry name" value="Pyrin_NALPs"/>
    <property type="match status" value="1"/>
</dbReference>
<dbReference type="GO" id="GO:0005737">
    <property type="term" value="C:cytoplasm"/>
    <property type="evidence" value="ECO:0007669"/>
    <property type="project" value="TreeGrafter"/>
</dbReference>
<gene>
    <name evidence="9" type="primary">NLRP13</name>
</gene>
<dbReference type="InterPro" id="IPR001611">
    <property type="entry name" value="Leu-rich_rpt"/>
</dbReference>
<dbReference type="InParanoid" id="A0A383ZK98"/>
<evidence type="ECO:0000256" key="2">
    <source>
        <dbReference type="ARBA" id="ARBA00022614"/>
    </source>
</evidence>
<keyword evidence="5" id="KW-0067">ATP-binding</keyword>
<name>A0A383ZK98_BALAC</name>
<dbReference type="GO" id="GO:0005524">
    <property type="term" value="F:ATP binding"/>
    <property type="evidence" value="ECO:0007669"/>
    <property type="project" value="UniProtKB-KW"/>
</dbReference>
<dbReference type="InterPro" id="IPR041075">
    <property type="entry name" value="NOD1/2_WH"/>
</dbReference>
<evidence type="ECO:0000313" key="9">
    <source>
        <dbReference type="RefSeq" id="XP_007175570.2"/>
    </source>
</evidence>
<dbReference type="InterPro" id="IPR027417">
    <property type="entry name" value="P-loop_NTPase"/>
</dbReference>
<dbReference type="AlphaFoldDB" id="A0A383ZK98"/>
<keyword evidence="3" id="KW-0677">Repeat</keyword>
<dbReference type="SUPFAM" id="SSF47986">
    <property type="entry name" value="DEATH domain"/>
    <property type="match status" value="1"/>
</dbReference>
<protein>
    <submittedName>
        <fullName evidence="9">NACHT, LRR and PYD domains-containing protein 13</fullName>
    </submittedName>
</protein>
<dbReference type="PANTHER" id="PTHR45690:SF16">
    <property type="entry name" value="NACHT, LRR AND PYD DOMAINS-CONTAINING PROTEIN 13"/>
    <property type="match status" value="1"/>
</dbReference>
<evidence type="ECO:0000259" key="7">
    <source>
        <dbReference type="PROSITE" id="PS50837"/>
    </source>
</evidence>
<evidence type="ECO:0000256" key="5">
    <source>
        <dbReference type="ARBA" id="ARBA00022840"/>
    </source>
</evidence>
<dbReference type="Gene3D" id="3.80.10.10">
    <property type="entry name" value="Ribonuclease Inhibitor"/>
    <property type="match status" value="3"/>
</dbReference>
<dbReference type="Pfam" id="PF02758">
    <property type="entry name" value="PYRIN"/>
    <property type="match status" value="1"/>
</dbReference>
<dbReference type="InterPro" id="IPR004020">
    <property type="entry name" value="DAPIN"/>
</dbReference>